<dbReference type="InterPro" id="IPR001406">
    <property type="entry name" value="PsdUridine_synth_TruA"/>
</dbReference>
<dbReference type="SUPFAM" id="SSF55120">
    <property type="entry name" value="Pseudouridine synthase"/>
    <property type="match status" value="1"/>
</dbReference>
<comment type="catalytic activity">
    <reaction evidence="4 7">
        <text>uridine(38/39/40) in tRNA = pseudouridine(38/39/40) in tRNA</text>
        <dbReference type="Rhea" id="RHEA:22376"/>
        <dbReference type="Rhea" id="RHEA-COMP:10085"/>
        <dbReference type="Rhea" id="RHEA-COMP:10087"/>
        <dbReference type="ChEBI" id="CHEBI:65314"/>
        <dbReference type="ChEBI" id="CHEBI:65315"/>
        <dbReference type="EC" id="5.4.99.12"/>
    </reaction>
</comment>
<evidence type="ECO:0000256" key="6">
    <source>
        <dbReference type="PIRSR" id="PIRSR001430-2"/>
    </source>
</evidence>
<reference evidence="9 10" key="1">
    <citation type="journal article" date="2023" name="bioRxiv">
        <title>An intranuclear bacterial parasite of deep-sea mussels expresses apoptosis inhibitors acquired from its host.</title>
        <authorList>
            <person name="Gonzalez Porras M.A."/>
            <person name="Assie A."/>
            <person name="Tietjen M."/>
            <person name="Violette M."/>
            <person name="Kleiner M."/>
            <person name="Gruber-Vodicka H."/>
            <person name="Dubilier N."/>
            <person name="Leisch N."/>
        </authorList>
    </citation>
    <scope>NUCLEOTIDE SEQUENCE [LARGE SCALE GENOMIC DNA]</scope>
    <source>
        <strain evidence="9">IAP13</strain>
    </source>
</reference>
<evidence type="ECO:0000313" key="9">
    <source>
        <dbReference type="EMBL" id="MDP0588886.1"/>
    </source>
</evidence>
<dbReference type="AlphaFoldDB" id="A0AA90SMJ1"/>
<comment type="caution">
    <text evidence="4">Lacks conserved residue(s) required for the propagation of feature annotation.</text>
</comment>
<dbReference type="InterPro" id="IPR020094">
    <property type="entry name" value="TruA/RsuA/RluB/E/F_N"/>
</dbReference>
<dbReference type="PIRSF" id="PIRSF001430">
    <property type="entry name" value="tRNA_psdUrid_synth"/>
    <property type="match status" value="1"/>
</dbReference>
<evidence type="ECO:0000256" key="4">
    <source>
        <dbReference type="HAMAP-Rule" id="MF_00171"/>
    </source>
</evidence>
<dbReference type="Gene3D" id="3.30.70.580">
    <property type="entry name" value="Pseudouridine synthase I, catalytic domain, N-terminal subdomain"/>
    <property type="match status" value="1"/>
</dbReference>
<dbReference type="InterPro" id="IPR020097">
    <property type="entry name" value="PsdUridine_synth_TruA_a/b_dom"/>
</dbReference>
<dbReference type="PANTHER" id="PTHR11142">
    <property type="entry name" value="PSEUDOURIDYLATE SYNTHASE"/>
    <property type="match status" value="1"/>
</dbReference>
<dbReference type="Proteomes" id="UP001178148">
    <property type="component" value="Unassembled WGS sequence"/>
</dbReference>
<dbReference type="GO" id="GO:0003723">
    <property type="term" value="F:RNA binding"/>
    <property type="evidence" value="ECO:0007669"/>
    <property type="project" value="InterPro"/>
</dbReference>
<evidence type="ECO:0000313" key="10">
    <source>
        <dbReference type="Proteomes" id="UP001178148"/>
    </source>
</evidence>
<organism evidence="9 10">
    <name type="scientific">Candidatus Endonucleibacter bathymodioli</name>
    <dbReference type="NCBI Taxonomy" id="539814"/>
    <lineage>
        <taxon>Bacteria</taxon>
        <taxon>Pseudomonadati</taxon>
        <taxon>Pseudomonadota</taxon>
        <taxon>Gammaproteobacteria</taxon>
        <taxon>Oceanospirillales</taxon>
        <taxon>Endozoicomonadaceae</taxon>
        <taxon>Candidatus Endonucleibacter</taxon>
    </lineage>
</organism>
<dbReference type="NCBIfam" id="TIGR00071">
    <property type="entry name" value="hisT_truA"/>
    <property type="match status" value="1"/>
</dbReference>
<feature type="active site" description="Nucleophile" evidence="4 5">
    <location>
        <position position="53"/>
    </location>
</feature>
<keyword evidence="10" id="KW-1185">Reference proteome</keyword>
<dbReference type="Pfam" id="PF01416">
    <property type="entry name" value="PseudoU_synth_1"/>
    <property type="match status" value="2"/>
</dbReference>
<evidence type="ECO:0000259" key="8">
    <source>
        <dbReference type="Pfam" id="PF01416"/>
    </source>
</evidence>
<dbReference type="FunFam" id="3.30.70.580:FF:000001">
    <property type="entry name" value="tRNA pseudouridine synthase A"/>
    <property type="match status" value="1"/>
</dbReference>
<comment type="similarity">
    <text evidence="1 4 7">Belongs to the tRNA pseudouridine synthase TruA family.</text>
</comment>
<dbReference type="HAMAP" id="MF_00171">
    <property type="entry name" value="TruA"/>
    <property type="match status" value="1"/>
</dbReference>
<feature type="domain" description="Pseudouridine synthase I TruA alpha/beta" evidence="8">
    <location>
        <begin position="6"/>
        <end position="104"/>
    </location>
</feature>
<protein>
    <recommendedName>
        <fullName evidence="4">tRNA pseudouridine synthase A</fullName>
        <ecNumber evidence="4">5.4.99.12</ecNumber>
    </recommendedName>
    <alternativeName>
        <fullName evidence="4">tRNA pseudouridine(38-40) synthase</fullName>
    </alternativeName>
    <alternativeName>
        <fullName evidence="4">tRNA pseudouridylate synthase I</fullName>
    </alternativeName>
    <alternativeName>
        <fullName evidence="4">tRNA-uridine isomerase I</fullName>
    </alternativeName>
</protein>
<dbReference type="Gene3D" id="3.30.70.660">
    <property type="entry name" value="Pseudouridine synthase I, catalytic domain, C-terminal subdomain"/>
    <property type="match status" value="1"/>
</dbReference>
<proteinExistence type="inferred from homology"/>
<dbReference type="EMBL" id="JASXSV010000008">
    <property type="protein sequence ID" value="MDP0588886.1"/>
    <property type="molecule type" value="Genomic_DNA"/>
</dbReference>
<dbReference type="EC" id="5.4.99.12" evidence="4"/>
<comment type="function">
    <text evidence="4">Formation of pseudouridine at positions 38, 39 and 40 in the anticodon stem and loop of transfer RNAs.</text>
</comment>
<dbReference type="GO" id="GO:0160147">
    <property type="term" value="F:tRNA pseudouridine(38-40) synthase activity"/>
    <property type="evidence" value="ECO:0007669"/>
    <property type="project" value="UniProtKB-EC"/>
</dbReference>
<keyword evidence="2 4" id="KW-0819">tRNA processing</keyword>
<comment type="caution">
    <text evidence="9">The sequence shown here is derived from an EMBL/GenBank/DDBJ whole genome shotgun (WGS) entry which is preliminary data.</text>
</comment>
<evidence type="ECO:0000256" key="5">
    <source>
        <dbReference type="PIRSR" id="PIRSR001430-1"/>
    </source>
</evidence>
<evidence type="ECO:0000256" key="2">
    <source>
        <dbReference type="ARBA" id="ARBA00022694"/>
    </source>
</evidence>
<sequence length="269" mass="30469">MLHYAASIQYDGAGYHGWQSLKSGLPSVQTELERALSKVANSSTKVICAGRTDAGVHGCSQIVHFDTDAERSNRSWTYGVNANLPDTIAVNWVQSVSDDFHARFSALWRRYRYIIYNHNIRPTHLPKGLTWNYWPLDEVRMQEAARYLVGEHDFNSYRSARCQAKNPKRTIHHLSINRYRRLVVIDIKANAFLQHMVRNIAGVLMEIGCGKREPIWAKDVLDGRDRKLGGVTSAPWGLYFVDVGYPEKFGLPCTVLGPEFIASLLCADT</sequence>
<gene>
    <name evidence="4 9" type="primary">truA</name>
    <name evidence="9" type="ORF">QS748_06730</name>
</gene>
<accession>A0AA90SMJ1</accession>
<evidence type="ECO:0000256" key="7">
    <source>
        <dbReference type="RuleBase" id="RU003792"/>
    </source>
</evidence>
<dbReference type="InterPro" id="IPR020095">
    <property type="entry name" value="PsdUridine_synth_TruA_C"/>
</dbReference>
<dbReference type="InterPro" id="IPR020103">
    <property type="entry name" value="PsdUridine_synth_cat_dom_sf"/>
</dbReference>
<dbReference type="GO" id="GO:0031119">
    <property type="term" value="P:tRNA pseudouridine synthesis"/>
    <property type="evidence" value="ECO:0007669"/>
    <property type="project" value="UniProtKB-UniRule"/>
</dbReference>
<feature type="binding site" evidence="4 6">
    <location>
        <position position="111"/>
    </location>
    <ligand>
        <name>substrate</name>
    </ligand>
</feature>
<evidence type="ECO:0000256" key="1">
    <source>
        <dbReference type="ARBA" id="ARBA00009375"/>
    </source>
</evidence>
<comment type="subunit">
    <text evidence="4">Homodimer.</text>
</comment>
<dbReference type="PANTHER" id="PTHR11142:SF0">
    <property type="entry name" value="TRNA PSEUDOURIDINE SYNTHASE-LIKE 1"/>
    <property type="match status" value="1"/>
</dbReference>
<keyword evidence="3 4" id="KW-0413">Isomerase</keyword>
<name>A0AA90SMJ1_9GAMM</name>
<evidence type="ECO:0000256" key="3">
    <source>
        <dbReference type="ARBA" id="ARBA00023235"/>
    </source>
</evidence>
<dbReference type="CDD" id="cd02570">
    <property type="entry name" value="PseudoU_synth_EcTruA"/>
    <property type="match status" value="1"/>
</dbReference>
<feature type="domain" description="Pseudouridine synthase I TruA alpha/beta" evidence="8">
    <location>
        <begin position="144"/>
        <end position="246"/>
    </location>
</feature>